<dbReference type="InterPro" id="IPR032675">
    <property type="entry name" value="LRR_dom_sf"/>
</dbReference>
<accession>A0A0L0DE01</accession>
<dbReference type="AlphaFoldDB" id="A0A0L0DE01"/>
<dbReference type="GO" id="GO:0005737">
    <property type="term" value="C:cytoplasm"/>
    <property type="evidence" value="ECO:0007669"/>
    <property type="project" value="TreeGrafter"/>
</dbReference>
<dbReference type="PROSITE" id="PS51450">
    <property type="entry name" value="LRR"/>
    <property type="match status" value="1"/>
</dbReference>
<dbReference type="Pfam" id="PF13855">
    <property type="entry name" value="LRR_8"/>
    <property type="match status" value="3"/>
</dbReference>
<dbReference type="Gene3D" id="3.80.10.10">
    <property type="entry name" value="Ribonuclease Inhibitor"/>
    <property type="match status" value="2"/>
</dbReference>
<protein>
    <submittedName>
        <fullName evidence="5">Leucine-rich repeat protein</fullName>
    </submittedName>
</protein>
<keyword evidence="6" id="KW-1185">Reference proteome</keyword>
<evidence type="ECO:0000313" key="6">
    <source>
        <dbReference type="Proteomes" id="UP000054408"/>
    </source>
</evidence>
<sequence>MSAAGAGPSGAASSRKSRGGRKKRARGESKIVMLYQQTVAEKRTELMLQRENPSGKDEATHNAEIRELRLELEAARLQLANAILADKVNEHRDMQSLDLKSYGYPDVPESISALTNLTELDLSYNTVRELDPALFSSLPRLQTFRMVQNELIELPETIKFCTELDELDLRWNFLGDVPDGLFLCKRLTKLLLSYNQLAELPQGVTELKALQVLKLDVNRMMSLPSLKGLDSLQVLAMSRLGNYEERKSGIKRERTHRRKFNMLPPGIEACTSLTELYAVNNQIKELPEAVCEKLTRLTKLHLNGNRLATLPQSFTNLVRLRECDLSRNRLTKQALQGFSNIRAIMTSLFTPPHGGEKPPFFSIEGNVGIDELEDLNTNNDAQDDLDNGDLSDSSDV</sequence>
<organism evidence="5 6">
    <name type="scientific">Thecamonas trahens ATCC 50062</name>
    <dbReference type="NCBI Taxonomy" id="461836"/>
    <lineage>
        <taxon>Eukaryota</taxon>
        <taxon>Apusozoa</taxon>
        <taxon>Apusomonadida</taxon>
        <taxon>Apusomonadidae</taxon>
        <taxon>Thecamonas</taxon>
    </lineage>
</organism>
<dbReference type="Proteomes" id="UP000054408">
    <property type="component" value="Unassembled WGS sequence"/>
</dbReference>
<dbReference type="GeneID" id="25565934"/>
<keyword evidence="1" id="KW-0433">Leucine-rich repeat</keyword>
<dbReference type="SMART" id="SM00369">
    <property type="entry name" value="LRR_TYP"/>
    <property type="match status" value="7"/>
</dbReference>
<feature type="region of interest" description="Disordered" evidence="4">
    <location>
        <begin position="1"/>
        <end position="29"/>
    </location>
</feature>
<evidence type="ECO:0000256" key="1">
    <source>
        <dbReference type="ARBA" id="ARBA00022614"/>
    </source>
</evidence>
<feature type="region of interest" description="Disordered" evidence="4">
    <location>
        <begin position="374"/>
        <end position="396"/>
    </location>
</feature>
<dbReference type="EMBL" id="GL349461">
    <property type="protein sequence ID" value="KNC50376.1"/>
    <property type="molecule type" value="Genomic_DNA"/>
</dbReference>
<dbReference type="SMART" id="SM00364">
    <property type="entry name" value="LRR_BAC"/>
    <property type="match status" value="5"/>
</dbReference>
<feature type="compositionally biased region" description="Acidic residues" evidence="4">
    <location>
        <begin position="381"/>
        <end position="396"/>
    </location>
</feature>
<dbReference type="PANTHER" id="PTHR48051">
    <property type="match status" value="1"/>
</dbReference>
<dbReference type="OrthoDB" id="1394818at2759"/>
<proteinExistence type="predicted"/>
<keyword evidence="2" id="KW-0677">Repeat</keyword>
<keyword evidence="3" id="KW-0175">Coiled coil</keyword>
<reference evidence="5 6" key="1">
    <citation type="submission" date="2010-05" db="EMBL/GenBank/DDBJ databases">
        <title>The Genome Sequence of Thecamonas trahens ATCC 50062.</title>
        <authorList>
            <consortium name="The Broad Institute Genome Sequencing Platform"/>
            <person name="Russ C."/>
            <person name="Cuomo C."/>
            <person name="Shea T."/>
            <person name="Young S.K."/>
            <person name="Zeng Q."/>
            <person name="Koehrsen M."/>
            <person name="Haas B."/>
            <person name="Borodovsky M."/>
            <person name="Guigo R."/>
            <person name="Alvarado L."/>
            <person name="Berlin A."/>
            <person name="Bochicchio J."/>
            <person name="Borenstein D."/>
            <person name="Chapman S."/>
            <person name="Chen Z."/>
            <person name="Freedman E."/>
            <person name="Gellesch M."/>
            <person name="Goldberg J."/>
            <person name="Griggs A."/>
            <person name="Gujja S."/>
            <person name="Heilman E."/>
            <person name="Heiman D."/>
            <person name="Hepburn T."/>
            <person name="Howarth C."/>
            <person name="Jen D."/>
            <person name="Larson L."/>
            <person name="Mehta T."/>
            <person name="Park D."/>
            <person name="Pearson M."/>
            <person name="Roberts A."/>
            <person name="Saif S."/>
            <person name="Shenoy N."/>
            <person name="Sisk P."/>
            <person name="Stolte C."/>
            <person name="Sykes S."/>
            <person name="Thomson T."/>
            <person name="Walk T."/>
            <person name="White J."/>
            <person name="Yandava C."/>
            <person name="Burger G."/>
            <person name="Gray M.W."/>
            <person name="Holland P.W.H."/>
            <person name="King N."/>
            <person name="Lang F.B.F."/>
            <person name="Roger A.J."/>
            <person name="Ruiz-Trillo I."/>
            <person name="Lander E."/>
            <person name="Nusbaum C."/>
        </authorList>
    </citation>
    <scope>NUCLEOTIDE SEQUENCE [LARGE SCALE GENOMIC DNA]</scope>
    <source>
        <strain evidence="5 6">ATCC 50062</strain>
    </source>
</reference>
<evidence type="ECO:0000256" key="3">
    <source>
        <dbReference type="SAM" id="Coils"/>
    </source>
</evidence>
<feature type="compositionally biased region" description="Low complexity" evidence="4">
    <location>
        <begin position="1"/>
        <end position="14"/>
    </location>
</feature>
<dbReference type="RefSeq" id="XP_013756918.1">
    <property type="nucleotide sequence ID" value="XM_013901464.1"/>
</dbReference>
<evidence type="ECO:0000256" key="4">
    <source>
        <dbReference type="SAM" id="MobiDB-lite"/>
    </source>
</evidence>
<dbReference type="InterPro" id="IPR001611">
    <property type="entry name" value="Leu-rich_rpt"/>
</dbReference>
<evidence type="ECO:0000313" key="5">
    <source>
        <dbReference type="EMBL" id="KNC50376.1"/>
    </source>
</evidence>
<evidence type="ECO:0000256" key="2">
    <source>
        <dbReference type="ARBA" id="ARBA00022737"/>
    </source>
</evidence>
<dbReference type="InterPro" id="IPR050216">
    <property type="entry name" value="LRR_domain-containing"/>
</dbReference>
<dbReference type="STRING" id="461836.A0A0L0DE01"/>
<dbReference type="PANTHER" id="PTHR48051:SF1">
    <property type="entry name" value="RAS SUPPRESSOR PROTEIN 1"/>
    <property type="match status" value="1"/>
</dbReference>
<dbReference type="InterPro" id="IPR003591">
    <property type="entry name" value="Leu-rich_rpt_typical-subtyp"/>
</dbReference>
<gene>
    <name evidence="5" type="ORF">AMSG_06863</name>
</gene>
<name>A0A0L0DE01_THETB</name>
<dbReference type="SUPFAM" id="SSF52058">
    <property type="entry name" value="L domain-like"/>
    <property type="match status" value="1"/>
</dbReference>
<feature type="compositionally biased region" description="Basic residues" evidence="4">
    <location>
        <begin position="15"/>
        <end position="25"/>
    </location>
</feature>
<dbReference type="eggNOG" id="KOG0619">
    <property type="taxonomic scope" value="Eukaryota"/>
</dbReference>
<feature type="coiled-coil region" evidence="3">
    <location>
        <begin position="58"/>
        <end position="85"/>
    </location>
</feature>